<accession>A0A175RWN6</accession>
<reference evidence="5 6" key="1">
    <citation type="journal article" date="2016" name="Front. Microbiol.">
        <title>Genomic Resource of Rice Seed Associated Bacteria.</title>
        <authorList>
            <person name="Midha S."/>
            <person name="Bansal K."/>
            <person name="Sharma S."/>
            <person name="Kumar N."/>
            <person name="Patil P.P."/>
            <person name="Chaudhry V."/>
            <person name="Patil P.B."/>
        </authorList>
    </citation>
    <scope>NUCLEOTIDE SEQUENCE [LARGE SCALE GENOMIC DNA]</scope>
    <source>
        <strain evidence="5 6">NS365</strain>
    </source>
</reference>
<dbReference type="PANTHER" id="PTHR43436">
    <property type="entry name" value="ARAC-FAMILY TRANSCRIPTIONAL REGULATOR"/>
    <property type="match status" value="1"/>
</dbReference>
<dbReference type="GO" id="GO:0003700">
    <property type="term" value="F:DNA-binding transcription factor activity"/>
    <property type="evidence" value="ECO:0007669"/>
    <property type="project" value="InterPro"/>
</dbReference>
<evidence type="ECO:0000256" key="1">
    <source>
        <dbReference type="ARBA" id="ARBA00023015"/>
    </source>
</evidence>
<evidence type="ECO:0000313" key="6">
    <source>
        <dbReference type="Proteomes" id="UP000078529"/>
    </source>
</evidence>
<keyword evidence="3" id="KW-0804">Transcription</keyword>
<dbReference type="SMART" id="SM00342">
    <property type="entry name" value="HTH_ARAC"/>
    <property type="match status" value="1"/>
</dbReference>
<name>A0A175RWN6_9HYPH</name>
<protein>
    <submittedName>
        <fullName evidence="5">AraC family transcriptional regulator</fullName>
    </submittedName>
</protein>
<dbReference type="InterPro" id="IPR018062">
    <property type="entry name" value="HTH_AraC-typ_CS"/>
</dbReference>
<dbReference type="PATRIC" id="fig|401562.4.peg.405"/>
<dbReference type="Pfam" id="PF06719">
    <property type="entry name" value="AraC_N"/>
    <property type="match status" value="1"/>
</dbReference>
<comment type="caution">
    <text evidence="5">The sequence shown here is derived from an EMBL/GenBank/DDBJ whole genome shotgun (WGS) entry which is preliminary data.</text>
</comment>
<dbReference type="Gene3D" id="1.10.10.60">
    <property type="entry name" value="Homeodomain-like"/>
    <property type="match status" value="1"/>
</dbReference>
<organism evidence="5 6">
    <name type="scientific">Aureimonas ureilytica</name>
    <dbReference type="NCBI Taxonomy" id="401562"/>
    <lineage>
        <taxon>Bacteria</taxon>
        <taxon>Pseudomonadati</taxon>
        <taxon>Pseudomonadota</taxon>
        <taxon>Alphaproteobacteria</taxon>
        <taxon>Hyphomicrobiales</taxon>
        <taxon>Aurantimonadaceae</taxon>
        <taxon>Aureimonas</taxon>
    </lineage>
</organism>
<dbReference type="AlphaFoldDB" id="A0A175RWN6"/>
<keyword evidence="2" id="KW-0238">DNA-binding</keyword>
<dbReference type="InterPro" id="IPR018060">
    <property type="entry name" value="HTH_AraC"/>
</dbReference>
<dbReference type="PROSITE" id="PS01124">
    <property type="entry name" value="HTH_ARAC_FAMILY_2"/>
    <property type="match status" value="1"/>
</dbReference>
<evidence type="ECO:0000313" key="5">
    <source>
        <dbReference type="EMBL" id="KTR07289.1"/>
    </source>
</evidence>
<feature type="domain" description="HTH araC/xylS-type" evidence="4">
    <location>
        <begin position="198"/>
        <end position="295"/>
    </location>
</feature>
<dbReference type="PANTHER" id="PTHR43436:SF1">
    <property type="entry name" value="TRANSCRIPTIONAL REGULATORY PROTEIN"/>
    <property type="match status" value="1"/>
</dbReference>
<dbReference type="InterPro" id="IPR009057">
    <property type="entry name" value="Homeodomain-like_sf"/>
</dbReference>
<sequence length="307" mass="33313">MAFCGLVRTLTGMTDLAPLLERQFLRHGRETSIKGLLLNRAEGPSGIIRSVYGPSFCLVVQGAKLSTLGPDTYRYRAGEGLIASVDVPVSARIVAASPAEPYLALSFALPPEDVTALVAEAEIAPAPAAPFAALAAGRVDPSLCDPIRRLLECLDQPRDAPVLVPLIRRELVWRLLHSPLGAALAQMGARDSHGARVGRACAHIRAHYAQSLRVQDLARLAGMSVPSFHRHFKAVTTMTPVQFQKLVRLQEARRRLMRAEEVASVGYAIGYESPSQFSRDYRRLFGNPPARDGAAIRARFAPEPALP</sequence>
<evidence type="ECO:0000259" key="4">
    <source>
        <dbReference type="PROSITE" id="PS01124"/>
    </source>
</evidence>
<evidence type="ECO:0000256" key="2">
    <source>
        <dbReference type="ARBA" id="ARBA00023125"/>
    </source>
</evidence>
<dbReference type="PROSITE" id="PS00041">
    <property type="entry name" value="HTH_ARAC_FAMILY_1"/>
    <property type="match status" value="1"/>
</dbReference>
<keyword evidence="1" id="KW-0805">Transcription regulation</keyword>
<dbReference type="Pfam" id="PF12833">
    <property type="entry name" value="HTH_18"/>
    <property type="match status" value="1"/>
</dbReference>
<proteinExistence type="predicted"/>
<dbReference type="EMBL" id="LDQA01000011">
    <property type="protein sequence ID" value="KTR07289.1"/>
    <property type="molecule type" value="Genomic_DNA"/>
</dbReference>
<keyword evidence="6" id="KW-1185">Reference proteome</keyword>
<dbReference type="InterPro" id="IPR009594">
    <property type="entry name" value="Tscrpt_reg_HTH_AraC_N"/>
</dbReference>
<dbReference type="Proteomes" id="UP000078529">
    <property type="component" value="Unassembled WGS sequence"/>
</dbReference>
<evidence type="ECO:0000256" key="3">
    <source>
        <dbReference type="ARBA" id="ARBA00023163"/>
    </source>
</evidence>
<dbReference type="GO" id="GO:0043565">
    <property type="term" value="F:sequence-specific DNA binding"/>
    <property type="evidence" value="ECO:0007669"/>
    <property type="project" value="InterPro"/>
</dbReference>
<gene>
    <name evidence="5" type="ORF">NS365_04265</name>
</gene>
<dbReference type="SUPFAM" id="SSF46689">
    <property type="entry name" value="Homeodomain-like"/>
    <property type="match status" value="2"/>
</dbReference>